<dbReference type="Proteomes" id="UP000192428">
    <property type="component" value="Unassembled WGS sequence"/>
</dbReference>
<name>A0A1X0WMH3_STROR</name>
<comment type="caution">
    <text evidence="1">The sequence shown here is derived from an EMBL/GenBank/DDBJ whole genome shotgun (WGS) entry which is preliminary data.</text>
</comment>
<sequence length="298" mass="34973">MVSFNELNKKAQIDFILKYYPLIFKRQQQKDKLSADAFLRKYLMIKNDKRTELNGKKLVSLASYKRYLSQIKTIYRDDLSYVELVSAYSKLKIPKLHQTKFGKNLLDVILESFDSDVFEYVFTKISLSEHMQAFGEDYLKKFFENKEDDVRKITLSLDKLGLFDTVLNTLERLFKDNSKVITNFSDLIDEVHKAKGHVNSNYLNIEELQINAEAFIELFKEEVNKQSLMKMNEKRQKEIEGVLESYLSYETIVETGGSYVFNRKSGSIKLDTSQKNRSEKQLDKYKSKKYYLASSDSN</sequence>
<dbReference type="EMBL" id="LNVF01000009">
    <property type="protein sequence ID" value="ORJ27967.1"/>
    <property type="molecule type" value="Genomic_DNA"/>
</dbReference>
<dbReference type="RefSeq" id="WP_084911757.1">
    <property type="nucleotide sequence ID" value="NZ_LNVF01000009.1"/>
</dbReference>
<dbReference type="AlphaFoldDB" id="A0A1X0WMH3"/>
<organism evidence="1 2">
    <name type="scientific">Streptococcus oralis subsp. tigurinus</name>
    <dbReference type="NCBI Taxonomy" id="1077464"/>
    <lineage>
        <taxon>Bacteria</taxon>
        <taxon>Bacillati</taxon>
        <taxon>Bacillota</taxon>
        <taxon>Bacilli</taxon>
        <taxon>Lactobacillales</taxon>
        <taxon>Streptococcaceae</taxon>
        <taxon>Streptococcus</taxon>
    </lineage>
</organism>
<gene>
    <name evidence="1" type="ORF">ATE34_08420</name>
</gene>
<evidence type="ECO:0000313" key="2">
    <source>
        <dbReference type="Proteomes" id="UP000192428"/>
    </source>
</evidence>
<evidence type="ECO:0000313" key="1">
    <source>
        <dbReference type="EMBL" id="ORJ27967.1"/>
    </source>
</evidence>
<proteinExistence type="predicted"/>
<reference evidence="1 2" key="1">
    <citation type="journal article" date="2016" name="PLoS ONE">
        <title>Comparative Genomics Analysis of Streptococcus tigurinus Strains Identifies Genetic Elements Specifically and Uniquely Present in Highly Virulent Strains.</title>
        <authorList>
            <person name="Diene S.M."/>
            <person name="Francois P."/>
            <person name="Zbinden A."/>
            <person name="Entenza J.M."/>
            <person name="Resch G."/>
        </authorList>
    </citation>
    <scope>NUCLEOTIDE SEQUENCE [LARGE SCALE GENOMIC DNA]</scope>
    <source>
        <strain evidence="1 2">AZ_8</strain>
    </source>
</reference>
<accession>A0A1X0WMH3</accession>
<protein>
    <submittedName>
        <fullName evidence="1">Uncharacterized protein</fullName>
    </submittedName>
</protein>